<evidence type="ECO:0000259" key="1">
    <source>
        <dbReference type="PROSITE" id="PS00028"/>
    </source>
</evidence>
<dbReference type="Proteomes" id="UP000410049">
    <property type="component" value="Unassembled WGS sequence"/>
</dbReference>
<dbReference type="InterPro" id="IPR013087">
    <property type="entry name" value="Znf_C2H2_type"/>
</dbReference>
<evidence type="ECO:0000313" key="2">
    <source>
        <dbReference type="EMBL" id="KAA8827198.1"/>
    </source>
</evidence>
<gene>
    <name evidence="2" type="ORF">EMO91_09095</name>
</gene>
<dbReference type="PROSITE" id="PS00028">
    <property type="entry name" value="ZINC_FINGER_C2H2_1"/>
    <property type="match status" value="1"/>
</dbReference>
<accession>A0A5M9ZI68</accession>
<feature type="domain" description="C2H2-type" evidence="1">
    <location>
        <begin position="23"/>
        <end position="45"/>
    </location>
</feature>
<dbReference type="EMBL" id="RZUH01000007">
    <property type="protein sequence ID" value="KAA8827198.1"/>
    <property type="molecule type" value="Genomic_DNA"/>
</dbReference>
<name>A0A5M9ZI68_9BIFI</name>
<comment type="caution">
    <text evidence="2">The sequence shown here is derived from an EMBL/GenBank/DDBJ whole genome shotgun (WGS) entry which is preliminary data.</text>
</comment>
<proteinExistence type="predicted"/>
<protein>
    <recommendedName>
        <fullName evidence="1">C2H2-type domain-containing protein</fullName>
    </recommendedName>
</protein>
<organism evidence="2 3">
    <name type="scientific">Bifidobacterium myosotis</name>
    <dbReference type="NCBI Taxonomy" id="1630166"/>
    <lineage>
        <taxon>Bacteria</taxon>
        <taxon>Bacillati</taxon>
        <taxon>Actinomycetota</taxon>
        <taxon>Actinomycetes</taxon>
        <taxon>Bifidobacteriales</taxon>
        <taxon>Bifidobacteriaceae</taxon>
        <taxon>Bifidobacterium</taxon>
    </lineage>
</organism>
<reference evidence="2 3" key="1">
    <citation type="journal article" date="2019" name="Syst. Appl. Microbiol.">
        <title>Characterization of Bifidobacterium species in feaces of the Egyptian fruit bat: Description of B. vespertilionis sp. nov. and B. rousetti sp. nov.</title>
        <authorList>
            <person name="Modesto M."/>
            <person name="Satti M."/>
            <person name="Watanabe K."/>
            <person name="Puglisi E."/>
            <person name="Morelli L."/>
            <person name="Huang C.-H."/>
            <person name="Liou J.-S."/>
            <person name="Miyashita M."/>
            <person name="Tamura T."/>
            <person name="Saito S."/>
            <person name="Mori K."/>
            <person name="Huang L."/>
            <person name="Sciavilla P."/>
            <person name="Sandri C."/>
            <person name="Spiezio C."/>
            <person name="Vitali F."/>
            <person name="Cavalieri D."/>
            <person name="Perpetuini G."/>
            <person name="Tofalo R."/>
            <person name="Bonetti A."/>
            <person name="Arita M."/>
            <person name="Mattarelli P."/>
        </authorList>
    </citation>
    <scope>NUCLEOTIDE SEQUENCE [LARGE SCALE GENOMIC DNA]</scope>
    <source>
        <strain evidence="2 3">RST17</strain>
    </source>
</reference>
<evidence type="ECO:0000313" key="3">
    <source>
        <dbReference type="Proteomes" id="UP000410049"/>
    </source>
</evidence>
<dbReference type="AlphaFoldDB" id="A0A5M9ZI68"/>
<sequence length="121" mass="14086">MRRNSEPSRHVCDLVDMRDEYRCVRCGHPFHWAGFSRHHRHLRSHPYPRLHEPSNLILLCGSGTNGCHEWVHAHRSEAESYGWIVSGFDEHPELVPVLTRQHGWVLLDDEGGWTAWTSSNV</sequence>